<proteinExistence type="predicted"/>
<sequence length="166" mass="18089">MHSDSISPCTTNTGLRPLPSPQPTLPAEYLPPSHVSSRLLPPLCTPRLVSSLIPLRIVNTELRQPKSEQGSCPSLPPLPSPPANSLPPPSPAPLLVPPLSLSLWRRAHARRPFHLQRHPFNGPLHGSPCHAHTQRLRRLRPPITTSAGISPFPMRIGVRVGRVEVA</sequence>
<accession>A0ACB8B0P3</accession>
<keyword evidence="2" id="KW-1185">Reference proteome</keyword>
<comment type="caution">
    <text evidence="1">The sequence shown here is derived from an EMBL/GenBank/DDBJ whole genome shotgun (WGS) entry which is preliminary data.</text>
</comment>
<dbReference type="EMBL" id="MU266665">
    <property type="protein sequence ID" value="KAH7919386.1"/>
    <property type="molecule type" value="Genomic_DNA"/>
</dbReference>
<protein>
    <submittedName>
        <fullName evidence="1">Uncharacterized protein</fullName>
    </submittedName>
</protein>
<organism evidence="1 2">
    <name type="scientific">Leucogyrophana mollusca</name>
    <dbReference type="NCBI Taxonomy" id="85980"/>
    <lineage>
        <taxon>Eukaryota</taxon>
        <taxon>Fungi</taxon>
        <taxon>Dikarya</taxon>
        <taxon>Basidiomycota</taxon>
        <taxon>Agaricomycotina</taxon>
        <taxon>Agaricomycetes</taxon>
        <taxon>Agaricomycetidae</taxon>
        <taxon>Boletales</taxon>
        <taxon>Boletales incertae sedis</taxon>
        <taxon>Leucogyrophana</taxon>
    </lineage>
</organism>
<evidence type="ECO:0000313" key="2">
    <source>
        <dbReference type="Proteomes" id="UP000790709"/>
    </source>
</evidence>
<dbReference type="Proteomes" id="UP000790709">
    <property type="component" value="Unassembled WGS sequence"/>
</dbReference>
<name>A0ACB8B0P3_9AGAM</name>
<gene>
    <name evidence="1" type="ORF">BV22DRAFT_1040953</name>
</gene>
<reference evidence="1" key="1">
    <citation type="journal article" date="2021" name="New Phytol.">
        <title>Evolutionary innovations through gain and loss of genes in the ectomycorrhizal Boletales.</title>
        <authorList>
            <person name="Wu G."/>
            <person name="Miyauchi S."/>
            <person name="Morin E."/>
            <person name="Kuo A."/>
            <person name="Drula E."/>
            <person name="Varga T."/>
            <person name="Kohler A."/>
            <person name="Feng B."/>
            <person name="Cao Y."/>
            <person name="Lipzen A."/>
            <person name="Daum C."/>
            <person name="Hundley H."/>
            <person name="Pangilinan J."/>
            <person name="Johnson J."/>
            <person name="Barry K."/>
            <person name="LaButti K."/>
            <person name="Ng V."/>
            <person name="Ahrendt S."/>
            <person name="Min B."/>
            <person name="Choi I.G."/>
            <person name="Park H."/>
            <person name="Plett J.M."/>
            <person name="Magnuson J."/>
            <person name="Spatafora J.W."/>
            <person name="Nagy L.G."/>
            <person name="Henrissat B."/>
            <person name="Grigoriev I.V."/>
            <person name="Yang Z.L."/>
            <person name="Xu J."/>
            <person name="Martin F.M."/>
        </authorList>
    </citation>
    <scope>NUCLEOTIDE SEQUENCE</scope>
    <source>
        <strain evidence="1">KUC20120723A-06</strain>
    </source>
</reference>
<evidence type="ECO:0000313" key="1">
    <source>
        <dbReference type="EMBL" id="KAH7919386.1"/>
    </source>
</evidence>